<sequence length="161" mass="18363">MGFLPGPSAAGQEDTEIATCQHQREVSETRDDCKTGYHGVAGVNLGYRRQLQLSGPKRNFFGQKLVMDSRSFKRAMVAKEKLGRSEDRIWIWTARTASRRGSLAEPAQAWKGRNKLKESKPYKERSVKSRLGISQKCQTRPEELSMFGTWWTEYIDCGSRD</sequence>
<proteinExistence type="predicted"/>
<evidence type="ECO:0000313" key="2">
    <source>
        <dbReference type="Proteomes" id="UP000054565"/>
    </source>
</evidence>
<dbReference type="AlphaFoldDB" id="A0A0J6XX74"/>
<organism evidence="1 2">
    <name type="scientific">Coccidioides immitis RMSCC 2394</name>
    <dbReference type="NCBI Taxonomy" id="404692"/>
    <lineage>
        <taxon>Eukaryota</taxon>
        <taxon>Fungi</taxon>
        <taxon>Dikarya</taxon>
        <taxon>Ascomycota</taxon>
        <taxon>Pezizomycotina</taxon>
        <taxon>Eurotiomycetes</taxon>
        <taxon>Eurotiomycetidae</taxon>
        <taxon>Onygenales</taxon>
        <taxon>Onygenaceae</taxon>
        <taxon>Coccidioides</taxon>
    </lineage>
</organism>
<name>A0A0J6XX74_COCIT</name>
<accession>A0A0J6XX74</accession>
<protein>
    <submittedName>
        <fullName evidence="1">Uncharacterized protein</fullName>
    </submittedName>
</protein>
<evidence type="ECO:0000313" key="1">
    <source>
        <dbReference type="EMBL" id="KMP00801.1"/>
    </source>
</evidence>
<dbReference type="Proteomes" id="UP000054565">
    <property type="component" value="Unassembled WGS sequence"/>
</dbReference>
<dbReference type="EMBL" id="DS028093">
    <property type="protein sequence ID" value="KMP00801.1"/>
    <property type="molecule type" value="Genomic_DNA"/>
</dbReference>
<reference evidence="2" key="1">
    <citation type="journal article" date="2010" name="Genome Res.">
        <title>Population genomic sequencing of Coccidioides fungi reveals recent hybridization and transposon control.</title>
        <authorList>
            <person name="Neafsey D.E."/>
            <person name="Barker B.M."/>
            <person name="Sharpton T.J."/>
            <person name="Stajich J.E."/>
            <person name="Park D.J."/>
            <person name="Whiston E."/>
            <person name="Hung C.-Y."/>
            <person name="McMahan C."/>
            <person name="White J."/>
            <person name="Sykes S."/>
            <person name="Heiman D."/>
            <person name="Young S."/>
            <person name="Zeng Q."/>
            <person name="Abouelleil A."/>
            <person name="Aftuck L."/>
            <person name="Bessette D."/>
            <person name="Brown A."/>
            <person name="FitzGerald M."/>
            <person name="Lui A."/>
            <person name="Macdonald J.P."/>
            <person name="Priest M."/>
            <person name="Orbach M.J."/>
            <person name="Galgiani J.N."/>
            <person name="Kirkland T.N."/>
            <person name="Cole G.T."/>
            <person name="Birren B.W."/>
            <person name="Henn M.R."/>
            <person name="Taylor J.W."/>
            <person name="Rounsley S.D."/>
        </authorList>
    </citation>
    <scope>NUCLEOTIDE SEQUENCE [LARGE SCALE GENOMIC DNA]</scope>
    <source>
        <strain evidence="2">RMSCC 2394</strain>
    </source>
</reference>
<gene>
    <name evidence="1" type="ORF">CIRG_00943</name>
</gene>